<proteinExistence type="predicted"/>
<dbReference type="GO" id="GO:0005829">
    <property type="term" value="C:cytosol"/>
    <property type="evidence" value="ECO:0007669"/>
    <property type="project" value="TreeGrafter"/>
</dbReference>
<dbReference type="PANTHER" id="PTHR43434">
    <property type="entry name" value="PHOSPHOGLYCOLATE PHOSPHATASE"/>
    <property type="match status" value="1"/>
</dbReference>
<evidence type="ECO:0000313" key="1">
    <source>
        <dbReference type="EMBL" id="MDA3729990.1"/>
    </source>
</evidence>
<name>A0AA42DJB6_9FIRM</name>
<dbReference type="InterPro" id="IPR036412">
    <property type="entry name" value="HAD-like_sf"/>
</dbReference>
<dbReference type="InterPro" id="IPR050155">
    <property type="entry name" value="HAD-like_hydrolase_sf"/>
</dbReference>
<dbReference type="RefSeq" id="WP_271010747.1">
    <property type="nucleotide sequence ID" value="NZ_JAQIFT010000006.1"/>
</dbReference>
<evidence type="ECO:0000313" key="2">
    <source>
        <dbReference type="Proteomes" id="UP001169242"/>
    </source>
</evidence>
<dbReference type="EMBL" id="JAQIFT010000006">
    <property type="protein sequence ID" value="MDA3729990.1"/>
    <property type="molecule type" value="Genomic_DNA"/>
</dbReference>
<dbReference type="Gene3D" id="1.10.150.240">
    <property type="entry name" value="Putative phosphatase, domain 2"/>
    <property type="match status" value="1"/>
</dbReference>
<dbReference type="GO" id="GO:0008967">
    <property type="term" value="F:phosphoglycolate phosphatase activity"/>
    <property type="evidence" value="ECO:0007669"/>
    <property type="project" value="TreeGrafter"/>
</dbReference>
<dbReference type="AlphaFoldDB" id="A0AA42DJB6"/>
<dbReference type="InterPro" id="IPR023198">
    <property type="entry name" value="PGP-like_dom2"/>
</dbReference>
<dbReference type="GO" id="GO:0006281">
    <property type="term" value="P:DNA repair"/>
    <property type="evidence" value="ECO:0007669"/>
    <property type="project" value="TreeGrafter"/>
</dbReference>
<dbReference type="InterPro" id="IPR041492">
    <property type="entry name" value="HAD_2"/>
</dbReference>
<keyword evidence="2" id="KW-1185">Reference proteome</keyword>
<comment type="caution">
    <text evidence="1">The sequence shown here is derived from an EMBL/GenBank/DDBJ whole genome shotgun (WGS) entry which is preliminary data.</text>
</comment>
<dbReference type="PANTHER" id="PTHR43434:SF1">
    <property type="entry name" value="PHOSPHOGLYCOLATE PHOSPHATASE"/>
    <property type="match status" value="1"/>
</dbReference>
<protein>
    <submittedName>
        <fullName evidence="1">HAD-IA family hydrolase</fullName>
    </submittedName>
</protein>
<dbReference type="SUPFAM" id="SSF56784">
    <property type="entry name" value="HAD-like"/>
    <property type="match status" value="1"/>
</dbReference>
<dbReference type="InterPro" id="IPR023214">
    <property type="entry name" value="HAD_sf"/>
</dbReference>
<dbReference type="Pfam" id="PF13419">
    <property type="entry name" value="HAD_2"/>
    <property type="match status" value="1"/>
</dbReference>
<reference evidence="1" key="1">
    <citation type="journal article" date="2023" name="Int. J. Syst. Evol. Microbiol.">
        <title>&lt;i&gt;Holtiella tumoricola&lt;/i&gt; gen. nov. sp. nov., isolated from a human clinical sample.</title>
        <authorList>
            <person name="Allen-Vercoe E."/>
            <person name="Daigneault M.C."/>
            <person name="Vancuren S.J."/>
            <person name="Cochrane K."/>
            <person name="O'Neal L.L."/>
            <person name="Sankaranarayanan K."/>
            <person name="Lawson P.A."/>
        </authorList>
    </citation>
    <scope>NUCLEOTIDE SEQUENCE</scope>
    <source>
        <strain evidence="1">CC70A</strain>
    </source>
</reference>
<dbReference type="NCBIfam" id="TIGR01549">
    <property type="entry name" value="HAD-SF-IA-v1"/>
    <property type="match status" value="1"/>
</dbReference>
<organism evidence="1 2">
    <name type="scientific">Holtiella tumoricola</name>
    <dbReference type="NCBI Taxonomy" id="3018743"/>
    <lineage>
        <taxon>Bacteria</taxon>
        <taxon>Bacillati</taxon>
        <taxon>Bacillota</taxon>
        <taxon>Clostridia</taxon>
        <taxon>Lachnospirales</taxon>
        <taxon>Cellulosilyticaceae</taxon>
        <taxon>Holtiella</taxon>
    </lineage>
</organism>
<dbReference type="SFLD" id="SFLDG01129">
    <property type="entry name" value="C1.5:_HAD__Beta-PGM__Phosphata"/>
    <property type="match status" value="1"/>
</dbReference>
<sequence length="211" mass="23960">MYNIYLFDFDYTLADSEKGILMCFRHVLNTYSIEDITDDAIKRTIGLTLKDGFRVLVKSDDEDLLNQYEKEYIVKADEVMTAHTTLYKETIPMLRRLKEAGHKVGIISTKYRYRIEDTLKVYEVSHLVDLIIGREDVQEAKPSPEGILKAAEYFQANSSEILYVGDSYIDAQAGQNAGVAFAGVTTGTTTKEDFKAYPHIKIMESLDEVEG</sequence>
<dbReference type="InterPro" id="IPR006439">
    <property type="entry name" value="HAD-SF_hydro_IA"/>
</dbReference>
<dbReference type="Gene3D" id="3.40.50.1000">
    <property type="entry name" value="HAD superfamily/HAD-like"/>
    <property type="match status" value="1"/>
</dbReference>
<dbReference type="Proteomes" id="UP001169242">
    <property type="component" value="Unassembled WGS sequence"/>
</dbReference>
<keyword evidence="1" id="KW-0378">Hydrolase</keyword>
<accession>A0AA42DJB6</accession>
<gene>
    <name evidence="1" type="ORF">PBV87_00485</name>
</gene>
<dbReference type="SFLD" id="SFLDS00003">
    <property type="entry name" value="Haloacid_Dehalogenase"/>
    <property type="match status" value="1"/>
</dbReference>